<dbReference type="GO" id="GO:0000064">
    <property type="term" value="F:L-ornithine transmembrane transporter activity"/>
    <property type="evidence" value="ECO:0007669"/>
    <property type="project" value="TreeGrafter"/>
</dbReference>
<dbReference type="GeneID" id="112459934"/>
<dbReference type="InterPro" id="IPR050567">
    <property type="entry name" value="Mitochondrial_Carrier"/>
</dbReference>
<dbReference type="PROSITE" id="PS50920">
    <property type="entry name" value="SOLCAR"/>
    <property type="match status" value="3"/>
</dbReference>
<dbReference type="OrthoDB" id="409586at2759"/>
<comment type="similarity">
    <text evidence="2 10">Belongs to the mitochondrial carrier (TC 2.A.29) family.</text>
</comment>
<dbReference type="FunFam" id="1.50.40.10:FF:000146">
    <property type="entry name" value="Uncharacterized protein, isoform B"/>
    <property type="match status" value="1"/>
</dbReference>
<keyword evidence="12" id="KW-1185">Reference proteome</keyword>
<dbReference type="GO" id="GO:0031966">
    <property type="term" value="C:mitochondrial membrane"/>
    <property type="evidence" value="ECO:0007669"/>
    <property type="project" value="UniProtKB-SubCell"/>
</dbReference>
<evidence type="ECO:0000256" key="11">
    <source>
        <dbReference type="SAM" id="MobiDB-lite"/>
    </source>
</evidence>
<evidence type="ECO:0000313" key="12">
    <source>
        <dbReference type="Proteomes" id="UP000504618"/>
    </source>
</evidence>
<feature type="repeat" description="Solcar" evidence="9">
    <location>
        <begin position="256"/>
        <end position="355"/>
    </location>
</feature>
<dbReference type="RefSeq" id="XP_024880077.1">
    <property type="nucleotide sequence ID" value="XM_025024309.1"/>
</dbReference>
<name>A0A6J1QCL9_9HYME</name>
<dbReference type="Proteomes" id="UP000504618">
    <property type="component" value="Unplaced"/>
</dbReference>
<keyword evidence="3 10" id="KW-0813">Transport</keyword>
<feature type="region of interest" description="Disordered" evidence="11">
    <location>
        <begin position="1"/>
        <end position="34"/>
    </location>
</feature>
<dbReference type="PANTHER" id="PTHR45624">
    <property type="entry name" value="MITOCHONDRIAL BASIC AMINO ACIDS TRANSPORTER-RELATED"/>
    <property type="match status" value="1"/>
</dbReference>
<evidence type="ECO:0000256" key="3">
    <source>
        <dbReference type="ARBA" id="ARBA00022448"/>
    </source>
</evidence>
<reference evidence="13" key="1">
    <citation type="submission" date="2025-08" db="UniProtKB">
        <authorList>
            <consortium name="RefSeq"/>
        </authorList>
    </citation>
    <scope>IDENTIFICATION</scope>
    <source>
        <tissue evidence="13">Whole body</tissue>
    </source>
</reference>
<gene>
    <name evidence="13" type="primary">LOC112459934</name>
</gene>
<organism evidence="12 13">
    <name type="scientific">Temnothorax curvispinosus</name>
    <dbReference type="NCBI Taxonomy" id="300111"/>
    <lineage>
        <taxon>Eukaryota</taxon>
        <taxon>Metazoa</taxon>
        <taxon>Ecdysozoa</taxon>
        <taxon>Arthropoda</taxon>
        <taxon>Hexapoda</taxon>
        <taxon>Insecta</taxon>
        <taxon>Pterygota</taxon>
        <taxon>Neoptera</taxon>
        <taxon>Endopterygota</taxon>
        <taxon>Hymenoptera</taxon>
        <taxon>Apocrita</taxon>
        <taxon>Aculeata</taxon>
        <taxon>Formicoidea</taxon>
        <taxon>Formicidae</taxon>
        <taxon>Myrmicinae</taxon>
        <taxon>Temnothorax</taxon>
    </lineage>
</organism>
<dbReference type="Pfam" id="PF00153">
    <property type="entry name" value="Mito_carr"/>
    <property type="match status" value="3"/>
</dbReference>
<keyword evidence="5" id="KW-0677">Repeat</keyword>
<feature type="repeat" description="Solcar" evidence="9">
    <location>
        <begin position="366"/>
        <end position="449"/>
    </location>
</feature>
<accession>A0A6J1QCL9</accession>
<dbReference type="Gene3D" id="1.50.40.10">
    <property type="entry name" value="Mitochondrial carrier domain"/>
    <property type="match status" value="1"/>
</dbReference>
<evidence type="ECO:0000256" key="9">
    <source>
        <dbReference type="PROSITE-ProRule" id="PRU00282"/>
    </source>
</evidence>
<evidence type="ECO:0000313" key="13">
    <source>
        <dbReference type="RefSeq" id="XP_024880077.1"/>
    </source>
</evidence>
<dbReference type="SUPFAM" id="SSF103506">
    <property type="entry name" value="Mitochondrial carrier"/>
    <property type="match status" value="1"/>
</dbReference>
<dbReference type="InterPro" id="IPR023395">
    <property type="entry name" value="MCP_dom_sf"/>
</dbReference>
<evidence type="ECO:0000256" key="5">
    <source>
        <dbReference type="ARBA" id="ARBA00022737"/>
    </source>
</evidence>
<evidence type="ECO:0000256" key="7">
    <source>
        <dbReference type="ARBA" id="ARBA00023128"/>
    </source>
</evidence>
<keyword evidence="6" id="KW-1133">Transmembrane helix</keyword>
<evidence type="ECO:0000256" key="10">
    <source>
        <dbReference type="RuleBase" id="RU000488"/>
    </source>
</evidence>
<evidence type="ECO:0000256" key="2">
    <source>
        <dbReference type="ARBA" id="ARBA00006375"/>
    </source>
</evidence>
<keyword evidence="8 9" id="KW-0472">Membrane</keyword>
<feature type="repeat" description="Solcar" evidence="9">
    <location>
        <begin position="158"/>
        <end position="243"/>
    </location>
</feature>
<protein>
    <submittedName>
        <fullName evidence="13">Mitochondrial ornithine transporter 1</fullName>
    </submittedName>
</protein>
<dbReference type="InterPro" id="IPR018108">
    <property type="entry name" value="MCP_transmembrane"/>
</dbReference>
<dbReference type="PANTHER" id="PTHR45624:SF12">
    <property type="entry name" value="MITOCHONDRIAL ORNITHINE TRANSPORTER 1"/>
    <property type="match status" value="1"/>
</dbReference>
<comment type="subcellular location">
    <subcellularLocation>
        <location evidence="1">Mitochondrion membrane</location>
        <topology evidence="1">Multi-pass membrane protein</topology>
    </subcellularLocation>
</comment>
<evidence type="ECO:0000256" key="6">
    <source>
        <dbReference type="ARBA" id="ARBA00022989"/>
    </source>
</evidence>
<evidence type="ECO:0000256" key="1">
    <source>
        <dbReference type="ARBA" id="ARBA00004225"/>
    </source>
</evidence>
<dbReference type="AlphaFoldDB" id="A0A6J1QCL9"/>
<keyword evidence="4 9" id="KW-0812">Transmembrane</keyword>
<evidence type="ECO:0000256" key="4">
    <source>
        <dbReference type="ARBA" id="ARBA00022692"/>
    </source>
</evidence>
<proteinExistence type="inferred from homology"/>
<keyword evidence="7" id="KW-0496">Mitochondrion</keyword>
<sequence length="454" mass="49191">MAGQYPNEEAREDRHGTRRHGGTQCDATRDAETATDGQRALSLCGLYPVPVPVPGSDDFSSRACSLKTRRERQGDDINSFFSTEIHTYISLCETLDSSVSLVARGWLAIASVLSCSRREHVAAPKKFPSRTMTTSSVAGPIGAEVVHVSTERGRGSIKDGAIDFLAGSLGGVALVYVGQPLDTVKVKMQTFPSMYKGMVNCFLRTLRTDGIARGLYAGTIPAVVANVAENSVLFAAYGGCQKAIAHLSGVQSVKELSSFSNAWAGFFAAFFSSLTLCPTELIKCKLQAMREVEQMQATTGKEKSTRPRIGPWSLTRQILREQGVKGMFTGLSSTIAREMPGYFFFFGGYEATRELLAAKGQNSDDIGWQKTMVAGAVGGAMLWLAIFPADVVKSRIQVQNLKTPALIVFKDIARQEGIGALYNGLTPTLIRTVPATATLFVTVEYTKKVMHNYF</sequence>
<evidence type="ECO:0000256" key="8">
    <source>
        <dbReference type="ARBA" id="ARBA00023136"/>
    </source>
</evidence>
<dbReference type="GO" id="GO:1990575">
    <property type="term" value="P:mitochondrial L-ornithine transmembrane transport"/>
    <property type="evidence" value="ECO:0007669"/>
    <property type="project" value="TreeGrafter"/>
</dbReference>